<dbReference type="CDD" id="cd05936">
    <property type="entry name" value="FC-FACS_FadD_like"/>
    <property type="match status" value="1"/>
</dbReference>
<feature type="domain" description="AMP-dependent synthetase/ligase" evidence="10">
    <location>
        <begin position="13"/>
        <end position="401"/>
    </location>
</feature>
<dbReference type="InterPro" id="IPR042099">
    <property type="entry name" value="ANL_N_sf"/>
</dbReference>
<dbReference type="EMBL" id="MCRK01000041">
    <property type="protein sequence ID" value="OPA75879.1"/>
    <property type="molecule type" value="Genomic_DNA"/>
</dbReference>
<comment type="pathway">
    <text evidence="2">Lipid metabolism; fatty acid beta-oxidation.</text>
</comment>
<evidence type="ECO:0000313" key="13">
    <source>
        <dbReference type="Proteomes" id="UP000189728"/>
    </source>
</evidence>
<proteinExistence type="inferred from homology"/>
<evidence type="ECO:0000256" key="4">
    <source>
        <dbReference type="ARBA" id="ARBA00022598"/>
    </source>
</evidence>
<protein>
    <recommendedName>
        <fullName evidence="7">Long-chain-fatty-acid--CoA ligase</fullName>
        <ecNumber evidence="6">6.2.1.3</ecNumber>
    </recommendedName>
    <alternativeName>
        <fullName evidence="8">Long-chain acyl-CoA synthetase</fullName>
    </alternativeName>
</protein>
<organism evidence="12 13">
    <name type="scientific">Campylobacter pinnipediorum subsp. pinnipediorum</name>
    <dbReference type="NCBI Taxonomy" id="1660067"/>
    <lineage>
        <taxon>Bacteria</taxon>
        <taxon>Pseudomonadati</taxon>
        <taxon>Campylobacterota</taxon>
        <taxon>Epsilonproteobacteria</taxon>
        <taxon>Campylobacterales</taxon>
        <taxon>Campylobacteraceae</taxon>
        <taxon>Campylobacter</taxon>
    </lineage>
</organism>
<accession>A0AAX0L8T5</accession>
<sequence>MIYKYQNLYENLEAVVKANPKSVAIFEDNKKISYKELKNKIGKVGAYLENAGIKHGDKVGILITNSQEFIISYYAITAIGAVAVPLNTFLKSDEIKYILKDCEAKALFLSTSFQKELQKVDDTYISNFIWAGGVPKTFTKTDILYTQSCNETVESLHFDNKPDESIKHICFEELYTFPKEIDFVKKPILDDLCHIIYTSGTTGKPKGAMITYKNIFSNVVKTSERFKASKKDRFVVFLPMFHSFTLTLMVILPLCYGSSIILVKSVFPFSNVLKQTLLKRATIFLGVPAIYTAIGKAKIPWYFKWFNNVRLFVCGAAPLAKQTIDDFSAKFPRASLVEGYGLSECSPVVASNLYEKQKPLSVGIPLDGYKVKIVNDEMVELPIGQVGEIIVKGDCVMKGYYGMDNSDVIINGWLRTGDLGKIDEDGFIYIVDRKKDLIISKGINIYPREIEEVIYQLEEVEAAAVIGVSDEHADEEVVAFVQLKEGMNIDEKEIKKYLKKYLANFKIPKNIYFSDELPRNATGKVLKRVLKEQVKDKI</sequence>
<dbReference type="NCBIfam" id="NF004837">
    <property type="entry name" value="PRK06187.1"/>
    <property type="match status" value="1"/>
</dbReference>
<dbReference type="EC" id="6.2.1.3" evidence="6"/>
<dbReference type="InterPro" id="IPR050237">
    <property type="entry name" value="ATP-dep_AMP-bd_enzyme"/>
</dbReference>
<dbReference type="InterPro" id="IPR025110">
    <property type="entry name" value="AMP-bd_C"/>
</dbReference>
<feature type="domain" description="AMP-binding enzyme C-terminal" evidence="11">
    <location>
        <begin position="449"/>
        <end position="524"/>
    </location>
</feature>
<dbReference type="GO" id="GO:0004467">
    <property type="term" value="F:long-chain fatty acid-CoA ligase activity"/>
    <property type="evidence" value="ECO:0007669"/>
    <property type="project" value="UniProtKB-EC"/>
</dbReference>
<evidence type="ECO:0000259" key="10">
    <source>
        <dbReference type="Pfam" id="PF00501"/>
    </source>
</evidence>
<evidence type="ECO:0000256" key="6">
    <source>
        <dbReference type="ARBA" id="ARBA00026121"/>
    </source>
</evidence>
<evidence type="ECO:0000256" key="9">
    <source>
        <dbReference type="SAM" id="Phobius"/>
    </source>
</evidence>
<feature type="transmembrane region" description="Helical" evidence="9">
    <location>
        <begin position="71"/>
        <end position="90"/>
    </location>
</feature>
<dbReference type="InterPro" id="IPR045851">
    <property type="entry name" value="AMP-bd_C_sf"/>
</dbReference>
<gene>
    <name evidence="12" type="ORF">BFG04_05385</name>
</gene>
<comment type="caution">
    <text evidence="12">The sequence shown here is derived from an EMBL/GenBank/DDBJ whole genome shotgun (WGS) entry which is preliminary data.</text>
</comment>
<evidence type="ECO:0000256" key="8">
    <source>
        <dbReference type="ARBA" id="ARBA00042773"/>
    </source>
</evidence>
<feature type="transmembrane region" description="Helical" evidence="9">
    <location>
        <begin position="234"/>
        <end position="254"/>
    </location>
</feature>
<keyword evidence="9" id="KW-0812">Transmembrane</keyword>
<dbReference type="GO" id="GO:0016020">
    <property type="term" value="C:membrane"/>
    <property type="evidence" value="ECO:0007669"/>
    <property type="project" value="UniProtKB-SubCell"/>
</dbReference>
<evidence type="ECO:0000313" key="12">
    <source>
        <dbReference type="EMBL" id="OPA75879.1"/>
    </source>
</evidence>
<name>A0AAX0L8T5_9BACT</name>
<dbReference type="FunFam" id="3.30.300.30:FF:000008">
    <property type="entry name" value="2,3-dihydroxybenzoate-AMP ligase"/>
    <property type="match status" value="1"/>
</dbReference>
<reference evidence="12 13" key="1">
    <citation type="submission" date="2016-08" db="EMBL/GenBank/DDBJ databases">
        <title>Campylobacter species from sea mammals.</title>
        <authorList>
            <person name="Gilbert M.J."/>
            <person name="Byrne B.A."/>
            <person name="Zomer A.L."/>
            <person name="Wagenaar J.A."/>
        </authorList>
    </citation>
    <scope>NUCLEOTIDE SEQUENCE [LARGE SCALE GENOMIC DNA]</scope>
    <source>
        <strain evidence="12 13">1105248</strain>
    </source>
</reference>
<dbReference type="PROSITE" id="PS00455">
    <property type="entry name" value="AMP_BINDING"/>
    <property type="match status" value="1"/>
</dbReference>
<dbReference type="PANTHER" id="PTHR43767:SF8">
    <property type="entry name" value="LONG-CHAIN-FATTY-ACID--COA LIGASE"/>
    <property type="match status" value="1"/>
</dbReference>
<keyword evidence="9" id="KW-1133">Transmembrane helix</keyword>
<evidence type="ECO:0000256" key="7">
    <source>
        <dbReference type="ARBA" id="ARBA00039545"/>
    </source>
</evidence>
<evidence type="ECO:0000256" key="5">
    <source>
        <dbReference type="ARBA" id="ARBA00023136"/>
    </source>
</evidence>
<keyword evidence="4 12" id="KW-0436">Ligase</keyword>
<evidence type="ECO:0000256" key="2">
    <source>
        <dbReference type="ARBA" id="ARBA00005005"/>
    </source>
</evidence>
<dbReference type="Pfam" id="PF13193">
    <property type="entry name" value="AMP-binding_C"/>
    <property type="match status" value="1"/>
</dbReference>
<keyword evidence="5 9" id="KW-0472">Membrane</keyword>
<evidence type="ECO:0000256" key="1">
    <source>
        <dbReference type="ARBA" id="ARBA00004170"/>
    </source>
</evidence>
<dbReference type="InterPro" id="IPR000873">
    <property type="entry name" value="AMP-dep_synth/lig_dom"/>
</dbReference>
<evidence type="ECO:0000256" key="3">
    <source>
        <dbReference type="ARBA" id="ARBA00006432"/>
    </source>
</evidence>
<dbReference type="AlphaFoldDB" id="A0AAX0L8T5"/>
<dbReference type="Gene3D" id="3.40.50.12780">
    <property type="entry name" value="N-terminal domain of ligase-like"/>
    <property type="match status" value="1"/>
</dbReference>
<dbReference type="RefSeq" id="WP_078415635.1">
    <property type="nucleotide sequence ID" value="NZ_MCRK01000041.1"/>
</dbReference>
<dbReference type="Gene3D" id="3.30.300.30">
    <property type="match status" value="1"/>
</dbReference>
<dbReference type="SUPFAM" id="SSF56801">
    <property type="entry name" value="Acetyl-CoA synthetase-like"/>
    <property type="match status" value="1"/>
</dbReference>
<dbReference type="PANTHER" id="PTHR43767">
    <property type="entry name" value="LONG-CHAIN-FATTY-ACID--COA LIGASE"/>
    <property type="match status" value="1"/>
</dbReference>
<comment type="similarity">
    <text evidence="3">Belongs to the ATP-dependent AMP-binding enzyme family.</text>
</comment>
<dbReference type="Proteomes" id="UP000189728">
    <property type="component" value="Unassembled WGS sequence"/>
</dbReference>
<evidence type="ECO:0000259" key="11">
    <source>
        <dbReference type="Pfam" id="PF13193"/>
    </source>
</evidence>
<dbReference type="Pfam" id="PF00501">
    <property type="entry name" value="AMP-binding"/>
    <property type="match status" value="1"/>
</dbReference>
<comment type="subcellular location">
    <subcellularLocation>
        <location evidence="1">Membrane</location>
        <topology evidence="1">Peripheral membrane protein</topology>
    </subcellularLocation>
</comment>
<dbReference type="InterPro" id="IPR020845">
    <property type="entry name" value="AMP-binding_CS"/>
</dbReference>